<dbReference type="PANTHER" id="PTHR21974">
    <property type="entry name" value="RE15880P"/>
    <property type="match status" value="1"/>
</dbReference>
<dbReference type="OrthoDB" id="2562743at2759"/>
<dbReference type="AlphaFoldDB" id="A0A8K0SLV3"/>
<evidence type="ECO:0000256" key="2">
    <source>
        <dbReference type="SAM" id="MobiDB-lite"/>
    </source>
</evidence>
<feature type="region of interest" description="Disordered" evidence="2">
    <location>
        <begin position="155"/>
        <end position="181"/>
    </location>
</feature>
<accession>A0A8K0SLV3</accession>
<protein>
    <submittedName>
        <fullName evidence="3">Uncharacterized protein</fullName>
    </submittedName>
</protein>
<comment type="caution">
    <text evidence="3">The sequence shown here is derived from an EMBL/GenBank/DDBJ whole genome shotgun (WGS) entry which is preliminary data.</text>
</comment>
<sequence>MADIKERIKQASSRNTSLLDTLSRTDYAGPALEQQRQFLGELKAELQRSNAKLKTLNNKRIVEQSEHKRYRDSHVKRFMYRATGQSAKFTEKASKEEREYYEVLQDIQEETAINGNLEIQIADAEKALRTLEADADTHNKAQQDLDSLYTSIFSGPTPQFPGEDEKEHRASSAVQQYNDTRQKSEAENYAIGLLYEASKHLERARGQVEAALSYSRMDMFGGGAAADIAERDAVSQAEYSVHQAQMAVVRASRSSPYVKELPSINFAKGSIISDVVFDNIFTDYEFHQKLKASAEELLRVVNALNSQINETRQRVDSLARELQQRETELRESRFDLQKFRENAFAQVAGGDEGAFGGAYRGYK</sequence>
<feature type="coiled-coil region" evidence="1">
    <location>
        <begin position="32"/>
        <end position="59"/>
    </location>
</feature>
<evidence type="ECO:0000313" key="4">
    <source>
        <dbReference type="Proteomes" id="UP000813444"/>
    </source>
</evidence>
<organism evidence="3 4">
    <name type="scientific">Stachybotrys elegans</name>
    <dbReference type="NCBI Taxonomy" id="80388"/>
    <lineage>
        <taxon>Eukaryota</taxon>
        <taxon>Fungi</taxon>
        <taxon>Dikarya</taxon>
        <taxon>Ascomycota</taxon>
        <taxon>Pezizomycotina</taxon>
        <taxon>Sordariomycetes</taxon>
        <taxon>Hypocreomycetidae</taxon>
        <taxon>Hypocreales</taxon>
        <taxon>Stachybotryaceae</taxon>
        <taxon>Stachybotrys</taxon>
    </lineage>
</organism>
<reference evidence="3" key="1">
    <citation type="journal article" date="2021" name="Nat. Commun.">
        <title>Genetic determinants of endophytism in the Arabidopsis root mycobiome.</title>
        <authorList>
            <person name="Mesny F."/>
            <person name="Miyauchi S."/>
            <person name="Thiergart T."/>
            <person name="Pickel B."/>
            <person name="Atanasova L."/>
            <person name="Karlsson M."/>
            <person name="Huettel B."/>
            <person name="Barry K.W."/>
            <person name="Haridas S."/>
            <person name="Chen C."/>
            <person name="Bauer D."/>
            <person name="Andreopoulos W."/>
            <person name="Pangilinan J."/>
            <person name="LaButti K."/>
            <person name="Riley R."/>
            <person name="Lipzen A."/>
            <person name="Clum A."/>
            <person name="Drula E."/>
            <person name="Henrissat B."/>
            <person name="Kohler A."/>
            <person name="Grigoriev I.V."/>
            <person name="Martin F.M."/>
            <person name="Hacquard S."/>
        </authorList>
    </citation>
    <scope>NUCLEOTIDE SEQUENCE</scope>
    <source>
        <strain evidence="3">MPI-CAGE-CH-0235</strain>
    </source>
</reference>
<proteinExistence type="predicted"/>
<name>A0A8K0SLV3_9HYPO</name>
<dbReference type="Proteomes" id="UP000813444">
    <property type="component" value="Unassembled WGS sequence"/>
</dbReference>
<dbReference type="PANTHER" id="PTHR21974:SF2">
    <property type="entry name" value="RE15880P"/>
    <property type="match status" value="1"/>
</dbReference>
<keyword evidence="4" id="KW-1185">Reference proteome</keyword>
<feature type="coiled-coil region" evidence="1">
    <location>
        <begin position="107"/>
        <end position="141"/>
    </location>
</feature>
<feature type="coiled-coil region" evidence="1">
    <location>
        <begin position="287"/>
        <end position="328"/>
    </location>
</feature>
<evidence type="ECO:0000313" key="3">
    <source>
        <dbReference type="EMBL" id="KAH7318301.1"/>
    </source>
</evidence>
<gene>
    <name evidence="3" type="ORF">B0I35DRAFT_239647</name>
</gene>
<evidence type="ECO:0000256" key="1">
    <source>
        <dbReference type="SAM" id="Coils"/>
    </source>
</evidence>
<keyword evidence="1" id="KW-0175">Coiled coil</keyword>
<dbReference type="EMBL" id="JAGPNK010000007">
    <property type="protein sequence ID" value="KAH7318301.1"/>
    <property type="molecule type" value="Genomic_DNA"/>
</dbReference>